<dbReference type="AlphaFoldDB" id="A0A5E4X5U7"/>
<keyword evidence="2" id="KW-0472">Membrane</keyword>
<reference evidence="3 4" key="1">
    <citation type="submission" date="2019-08" db="EMBL/GenBank/DDBJ databases">
        <authorList>
            <person name="Peeters C."/>
        </authorList>
    </citation>
    <scope>NUCLEOTIDE SEQUENCE [LARGE SCALE GENOMIC DNA]</scope>
    <source>
        <strain evidence="3 4">LMG 31109</strain>
    </source>
</reference>
<dbReference type="RefSeq" id="WP_015973916.1">
    <property type="nucleotide sequence ID" value="NZ_CABPSC010000016.1"/>
</dbReference>
<feature type="transmembrane region" description="Helical" evidence="2">
    <location>
        <begin position="112"/>
        <end position="132"/>
    </location>
</feature>
<evidence type="ECO:0000256" key="2">
    <source>
        <dbReference type="SAM" id="Phobius"/>
    </source>
</evidence>
<proteinExistence type="predicted"/>
<protein>
    <submittedName>
        <fullName evidence="3">Uncharacterized protein</fullName>
    </submittedName>
</protein>
<keyword evidence="2" id="KW-1133">Transmembrane helix</keyword>
<accession>A0A5E4X5U7</accession>
<gene>
    <name evidence="3" type="ORF">PNO31109_03667</name>
</gene>
<dbReference type="EMBL" id="CABPSC010000016">
    <property type="protein sequence ID" value="VVE31717.1"/>
    <property type="molecule type" value="Genomic_DNA"/>
</dbReference>
<evidence type="ECO:0000313" key="3">
    <source>
        <dbReference type="EMBL" id="VVE31717.1"/>
    </source>
</evidence>
<name>A0A5E4X5U7_9BURK</name>
<evidence type="ECO:0000313" key="4">
    <source>
        <dbReference type="Proteomes" id="UP000367825"/>
    </source>
</evidence>
<keyword evidence="4" id="KW-1185">Reference proteome</keyword>
<sequence>MDWKDLAGVVGKAAPILGGILGGPAGAAVGGLVATALGTDSTPDAVSTALLADPQAAIKLKELETNSRVQLQQLAVTAEQNRLQAAAAQYAAEASDRDSARKLAAQQPNDKVRPTITAVLLVGALGIVYFVFSGLADGLLRDATASLTVGTVIGYWFNELKQTLAFWFGTTGETQRANAEVRQFAVSPGSVTVPSDTGAHPPAGKPGATP</sequence>
<keyword evidence="2" id="KW-0812">Transmembrane</keyword>
<dbReference type="Proteomes" id="UP000367825">
    <property type="component" value="Unassembled WGS sequence"/>
</dbReference>
<evidence type="ECO:0000256" key="1">
    <source>
        <dbReference type="SAM" id="MobiDB-lite"/>
    </source>
</evidence>
<organism evidence="3 4">
    <name type="scientific">Pandoraea nosoerga</name>
    <dbReference type="NCBI Taxonomy" id="2508296"/>
    <lineage>
        <taxon>Bacteria</taxon>
        <taxon>Pseudomonadati</taxon>
        <taxon>Pseudomonadota</taxon>
        <taxon>Betaproteobacteria</taxon>
        <taxon>Burkholderiales</taxon>
        <taxon>Burkholderiaceae</taxon>
        <taxon>Pandoraea</taxon>
    </lineage>
</organism>
<feature type="region of interest" description="Disordered" evidence="1">
    <location>
        <begin position="188"/>
        <end position="210"/>
    </location>
</feature>